<accession>A0A401W1C5</accession>
<keyword evidence="3" id="KW-1185">Reference proteome</keyword>
<dbReference type="RefSeq" id="WP_125054317.1">
    <property type="nucleotide sequence ID" value="NZ_BHZD01000001.1"/>
</dbReference>
<evidence type="ECO:0000313" key="2">
    <source>
        <dbReference type="EMBL" id="GCD43107.1"/>
    </source>
</evidence>
<comment type="caution">
    <text evidence="2">The sequence shown here is derived from an EMBL/GenBank/DDBJ whole genome shotgun (WGS) entry which is preliminary data.</text>
</comment>
<name>A0A401W1C5_STREY</name>
<dbReference type="AlphaFoldDB" id="A0A401W1C5"/>
<dbReference type="EMBL" id="BHZD01000001">
    <property type="protein sequence ID" value="GCD43107.1"/>
    <property type="molecule type" value="Genomic_DNA"/>
</dbReference>
<gene>
    <name evidence="2" type="ORF">GKJPGBOP_02784</name>
</gene>
<reference evidence="2 3" key="1">
    <citation type="submission" date="2018-11" db="EMBL/GenBank/DDBJ databases">
        <title>Whole genome sequence of Streptomyces paromomycinus NBRC 15454(T).</title>
        <authorList>
            <person name="Komaki H."/>
            <person name="Tamura T."/>
        </authorList>
    </citation>
    <scope>NUCLEOTIDE SEQUENCE [LARGE SCALE GENOMIC DNA]</scope>
    <source>
        <strain evidence="2 3">NBRC 15454</strain>
    </source>
</reference>
<dbReference type="Proteomes" id="UP000286746">
    <property type="component" value="Unassembled WGS sequence"/>
</dbReference>
<sequence>MEHEMRAEYAEAAEDAEAGSPRAGGPVKLWHMVRLDDTRSMCGRELRPDAAVQSADVWGTAAAEPFCHSCGALYLREVP</sequence>
<proteinExistence type="predicted"/>
<protein>
    <submittedName>
        <fullName evidence="2">Uncharacterized protein</fullName>
    </submittedName>
</protein>
<evidence type="ECO:0000313" key="3">
    <source>
        <dbReference type="Proteomes" id="UP000286746"/>
    </source>
</evidence>
<organism evidence="2 3">
    <name type="scientific">Streptomyces paromomycinus</name>
    <name type="common">Streptomyces rimosus subsp. paromomycinus</name>
    <dbReference type="NCBI Taxonomy" id="92743"/>
    <lineage>
        <taxon>Bacteria</taxon>
        <taxon>Bacillati</taxon>
        <taxon>Actinomycetota</taxon>
        <taxon>Actinomycetes</taxon>
        <taxon>Kitasatosporales</taxon>
        <taxon>Streptomycetaceae</taxon>
        <taxon>Streptomyces</taxon>
    </lineage>
</organism>
<evidence type="ECO:0000256" key="1">
    <source>
        <dbReference type="SAM" id="MobiDB-lite"/>
    </source>
</evidence>
<feature type="region of interest" description="Disordered" evidence="1">
    <location>
        <begin position="1"/>
        <end position="24"/>
    </location>
</feature>